<dbReference type="RefSeq" id="WP_353545922.1">
    <property type="nucleotide sequence ID" value="NZ_JAGKSB010000002.1"/>
</dbReference>
<name>A0A8T4H5K5_9SPHI</name>
<dbReference type="PANTHER" id="PTHR11851">
    <property type="entry name" value="METALLOPROTEASE"/>
    <property type="match status" value="1"/>
</dbReference>
<evidence type="ECO:0000256" key="1">
    <source>
        <dbReference type="ARBA" id="ARBA00007261"/>
    </source>
</evidence>
<dbReference type="InterPro" id="IPR050361">
    <property type="entry name" value="MPP/UQCRC_Complex"/>
</dbReference>
<dbReference type="PANTHER" id="PTHR11851:SF49">
    <property type="entry name" value="MITOCHONDRIAL-PROCESSING PEPTIDASE SUBUNIT ALPHA"/>
    <property type="match status" value="1"/>
</dbReference>
<feature type="compositionally biased region" description="Polar residues" evidence="2">
    <location>
        <begin position="748"/>
        <end position="760"/>
    </location>
</feature>
<dbReference type="Pfam" id="PF00675">
    <property type="entry name" value="Peptidase_M16"/>
    <property type="match status" value="1"/>
</dbReference>
<dbReference type="GO" id="GO:0046872">
    <property type="term" value="F:metal ion binding"/>
    <property type="evidence" value="ECO:0007669"/>
    <property type="project" value="InterPro"/>
</dbReference>
<dbReference type="InterPro" id="IPR007863">
    <property type="entry name" value="Peptidase_M16_C"/>
</dbReference>
<feature type="region of interest" description="Disordered" evidence="2">
    <location>
        <begin position="740"/>
        <end position="760"/>
    </location>
</feature>
<dbReference type="Pfam" id="PF05193">
    <property type="entry name" value="Peptidase_M16_C"/>
    <property type="match status" value="2"/>
</dbReference>
<feature type="domain" description="Peptidase M16 C-terminal" evidence="4">
    <location>
        <begin position="709"/>
        <end position="867"/>
    </location>
</feature>
<gene>
    <name evidence="5" type="ORF">J5U18_02485</name>
</gene>
<dbReference type="SUPFAM" id="SSF63411">
    <property type="entry name" value="LuxS/MPP-like metallohydrolase"/>
    <property type="match status" value="3"/>
</dbReference>
<reference evidence="5" key="1">
    <citation type="submission" date="2021-03" db="EMBL/GenBank/DDBJ databases">
        <authorList>
            <person name="Lu T."/>
            <person name="Wang Q."/>
            <person name="Han X."/>
        </authorList>
    </citation>
    <scope>NUCLEOTIDE SEQUENCE</scope>
    <source>
        <strain evidence="5">WQ 2009</strain>
    </source>
</reference>
<accession>A0A8T4H5K5</accession>
<evidence type="ECO:0000313" key="5">
    <source>
        <dbReference type="EMBL" id="MBP3942440.1"/>
    </source>
</evidence>
<dbReference type="EMBL" id="JAGKSB010000002">
    <property type="protein sequence ID" value="MBP3942440.1"/>
    <property type="molecule type" value="Genomic_DNA"/>
</dbReference>
<feature type="domain" description="Peptidase M16 C-terminal" evidence="4">
    <location>
        <begin position="177"/>
        <end position="349"/>
    </location>
</feature>
<feature type="domain" description="Peptidase M16 N-terminal" evidence="3">
    <location>
        <begin position="32"/>
        <end position="147"/>
    </location>
</feature>
<evidence type="ECO:0000313" key="6">
    <source>
        <dbReference type="Proteomes" id="UP000679691"/>
    </source>
</evidence>
<proteinExistence type="inferred from homology"/>
<evidence type="ECO:0000256" key="2">
    <source>
        <dbReference type="SAM" id="MobiDB-lite"/>
    </source>
</evidence>
<evidence type="ECO:0000259" key="3">
    <source>
        <dbReference type="Pfam" id="PF00675"/>
    </source>
</evidence>
<protein>
    <submittedName>
        <fullName evidence="5">Insulinase family protein</fullName>
    </submittedName>
</protein>
<sequence length="934" mass="108527">MNHKLPISAESCIDSLKNGFQYILHPSNDAGIEVRLVIHVGSLQENSKQLGFAHYLEHMLFNSNQEFPNNTLRDRLEMLGYRFGRDFNAYTNYDRTVLSFKLIDKAHLPLLLAIIQQMLHTAEINEQEFEKERKIIIQEIHDNSEETIFVDAKIAGTRYADRLPIGNPEAIYNAKAPALKEFYKKWYRPELFTLIICGDIALTTTEEAIKQKFSDLQPSLIRKSRLQNLYSFQPSYTRQFDQRIDKTLKSNKLEITSFSVAPPVRRVPDFQRQVLEELYKKFIAKKLNQFPDLAKYFINWFLPNMNEVTLVFSSDSRKDLLKKIEQTAQLMTTISNEGITSEEFETLKADYLAHAGSSKQIYPAAAVADYYVDQAAIQEYFLTNKQRLLLITQILPEIQAADLREIHQKRWFPKENKRFYLMDINPSLFEIEGFENLEEAWQKGINRKQTLRPPVGVGKPFSEKKTSTDSLSFKNFSWQQLPAVRTTHAKTGIAKEQYFRELNCTEITLDNGLRIALKPNKNTNKEIVLAFSTSKGLQQLSAKAYPYYQEINYFLSNSWLKGLHQEASQELAMQKNITSYLYIDDFETVLQASVRHTEGALTDLIEMCYRRLYLYEQPKAEFKEFKQAEIAKLTKPAHVEDTVNSPFFKYPNLDKKRRIQAYKSAYRESVDSLWIAEEHELENVDWRKVKLSKMFLFFDALISQPTENYIVLSGNFDLAEAKSLLSSYFGAIPTVKKNKNPHYKNNKTYQKNRSTVQQPENTAERQDFTILYPGVFQRTLKARIITQMITEQLTMDLINTTREQLGLVYTPSVDIELLMNPQPRSFLSINFSAQSSDIAQLQEATKRLLSKLQQEELSSTQLVKLKRKIAINKQIHLDDSSAQKWAETLQAQYLMFDSLTDFNDYERLLKEITTADIRACAQQLYATTAFQLFY</sequence>
<keyword evidence="6" id="KW-1185">Reference proteome</keyword>
<dbReference type="InterPro" id="IPR011765">
    <property type="entry name" value="Pept_M16_N"/>
</dbReference>
<dbReference type="AlphaFoldDB" id="A0A8T4H5K5"/>
<dbReference type="Gene3D" id="3.30.830.10">
    <property type="entry name" value="Metalloenzyme, LuxS/M16 peptidase-like"/>
    <property type="match status" value="3"/>
</dbReference>
<comment type="caution">
    <text evidence="5">The sequence shown here is derived from an EMBL/GenBank/DDBJ whole genome shotgun (WGS) entry which is preliminary data.</text>
</comment>
<evidence type="ECO:0000259" key="4">
    <source>
        <dbReference type="Pfam" id="PF05193"/>
    </source>
</evidence>
<dbReference type="InterPro" id="IPR011249">
    <property type="entry name" value="Metalloenz_LuxS/M16"/>
</dbReference>
<comment type="similarity">
    <text evidence="1">Belongs to the peptidase M16 family.</text>
</comment>
<organism evidence="5 6">
    <name type="scientific">Rhinopithecimicrobium faecis</name>
    <dbReference type="NCBI Taxonomy" id="2820698"/>
    <lineage>
        <taxon>Bacteria</taxon>
        <taxon>Pseudomonadati</taxon>
        <taxon>Bacteroidota</taxon>
        <taxon>Sphingobacteriia</taxon>
        <taxon>Sphingobacteriales</taxon>
        <taxon>Sphingobacteriaceae</taxon>
        <taxon>Rhinopithecimicrobium</taxon>
    </lineage>
</organism>
<dbReference type="Proteomes" id="UP000679691">
    <property type="component" value="Unassembled WGS sequence"/>
</dbReference>